<dbReference type="InterPro" id="IPR016181">
    <property type="entry name" value="Acyl_CoA_acyltransferase"/>
</dbReference>
<evidence type="ECO:0000259" key="1">
    <source>
        <dbReference type="Pfam" id="PF13302"/>
    </source>
</evidence>
<feature type="domain" description="N-acetyltransferase" evidence="1">
    <location>
        <begin position="15"/>
        <end position="146"/>
    </location>
</feature>
<proteinExistence type="predicted"/>
<dbReference type="InterPro" id="IPR000182">
    <property type="entry name" value="GNAT_dom"/>
</dbReference>
<dbReference type="PANTHER" id="PTHR43610:SF1">
    <property type="entry name" value="N-ACETYLTRANSFERASE DOMAIN-CONTAINING PROTEIN"/>
    <property type="match status" value="1"/>
</dbReference>
<name>E0XY08_9BACT</name>
<protein>
    <recommendedName>
        <fullName evidence="1">N-acetyltransferase domain-containing protein</fullName>
    </recommendedName>
</protein>
<dbReference type="Pfam" id="PF13302">
    <property type="entry name" value="Acetyltransf_3"/>
    <property type="match status" value="1"/>
</dbReference>
<evidence type="ECO:0000313" key="2">
    <source>
        <dbReference type="EMBL" id="ADI19299.1"/>
    </source>
</evidence>
<dbReference type="Gene3D" id="3.40.630.30">
    <property type="match status" value="1"/>
</dbReference>
<sequence length="174" mass="20914">MIDFKVHLDNDIVSLVQTQENHFEGLYTVGMNPFIWEQHQNQDRWELNNFRKYIDGGLNNKEGCFTIIDKKINKIIGTTRYYSFNQEDLSIKIGYTFISQDYWGTIMNYQIKKLMLDYIFQYLDNVYFDIWKTNNRSQKSVEKIGGKKLSLEENKKYLYLIEKKVWENLISTQS</sequence>
<dbReference type="PANTHER" id="PTHR43610">
    <property type="entry name" value="BLL6696 PROTEIN"/>
    <property type="match status" value="1"/>
</dbReference>
<reference evidence="2" key="1">
    <citation type="journal article" date="2011" name="Environ. Microbiol.">
        <title>Time-series analyses of Monterey Bay coastal microbial picoplankton using a 'genome proxy' microarray.</title>
        <authorList>
            <person name="Rich V.I."/>
            <person name="Pham V.D."/>
            <person name="Eppley J."/>
            <person name="Shi Y."/>
            <person name="DeLong E.F."/>
        </authorList>
    </citation>
    <scope>NUCLEOTIDE SEQUENCE</scope>
</reference>
<dbReference type="AlphaFoldDB" id="E0XY08"/>
<dbReference type="EMBL" id="GU474916">
    <property type="protein sequence ID" value="ADI19299.1"/>
    <property type="molecule type" value="Genomic_DNA"/>
</dbReference>
<accession>E0XY08</accession>
<dbReference type="GO" id="GO:0016747">
    <property type="term" value="F:acyltransferase activity, transferring groups other than amino-acyl groups"/>
    <property type="evidence" value="ECO:0007669"/>
    <property type="project" value="InterPro"/>
</dbReference>
<dbReference type="SUPFAM" id="SSF55729">
    <property type="entry name" value="Acyl-CoA N-acyltransferases (Nat)"/>
    <property type="match status" value="1"/>
</dbReference>
<organism evidence="2">
    <name type="scientific">uncultured Fidelibacterota bacterium HF0500_01L02</name>
    <dbReference type="NCBI Taxonomy" id="710790"/>
    <lineage>
        <taxon>Bacteria</taxon>
        <taxon>Pseudomonadati</taxon>
        <taxon>Fidelibacterota</taxon>
        <taxon>environmental samples</taxon>
    </lineage>
</organism>